<dbReference type="Proteomes" id="UP000594262">
    <property type="component" value="Unplaced"/>
</dbReference>
<organism evidence="9 10">
    <name type="scientific">Clytia hemisphaerica</name>
    <dbReference type="NCBI Taxonomy" id="252671"/>
    <lineage>
        <taxon>Eukaryota</taxon>
        <taxon>Metazoa</taxon>
        <taxon>Cnidaria</taxon>
        <taxon>Hydrozoa</taxon>
        <taxon>Hydroidolina</taxon>
        <taxon>Leptothecata</taxon>
        <taxon>Obeliida</taxon>
        <taxon>Clytiidae</taxon>
        <taxon>Clytia</taxon>
    </lineage>
</organism>
<dbReference type="SUPFAM" id="SSF53649">
    <property type="entry name" value="Alkaline phosphatase-like"/>
    <property type="match status" value="1"/>
</dbReference>
<dbReference type="GO" id="GO:0046872">
    <property type="term" value="F:metal ion binding"/>
    <property type="evidence" value="ECO:0007669"/>
    <property type="project" value="UniProtKB-KW"/>
</dbReference>
<dbReference type="AlphaFoldDB" id="A0A7M5XDV2"/>
<dbReference type="GO" id="GO:0008484">
    <property type="term" value="F:sulfuric ester hydrolase activity"/>
    <property type="evidence" value="ECO:0007669"/>
    <property type="project" value="InterPro"/>
</dbReference>
<dbReference type="InterPro" id="IPR000917">
    <property type="entry name" value="Sulfatase_N"/>
</dbReference>
<dbReference type="InterPro" id="IPR017850">
    <property type="entry name" value="Alkaline_phosphatase_core_sf"/>
</dbReference>
<evidence type="ECO:0000256" key="5">
    <source>
        <dbReference type="ARBA" id="ARBA00022837"/>
    </source>
</evidence>
<proteinExistence type="inferred from homology"/>
<keyword evidence="7" id="KW-0732">Signal</keyword>
<comment type="cofactor">
    <cofactor evidence="1">
        <name>Ca(2+)</name>
        <dbReference type="ChEBI" id="CHEBI:29108"/>
    </cofactor>
</comment>
<keyword evidence="5" id="KW-0106">Calcium</keyword>
<comment type="similarity">
    <text evidence="2">Belongs to the sulfatase family.</text>
</comment>
<evidence type="ECO:0000256" key="4">
    <source>
        <dbReference type="ARBA" id="ARBA00022801"/>
    </source>
</evidence>
<name>A0A7M5XDV2_9CNID</name>
<dbReference type="PANTHER" id="PTHR10342:SF273">
    <property type="entry name" value="RE14504P"/>
    <property type="match status" value="1"/>
</dbReference>
<keyword evidence="6" id="KW-0325">Glycoprotein</keyword>
<reference evidence="9" key="1">
    <citation type="submission" date="2021-01" db="UniProtKB">
        <authorList>
            <consortium name="EnsemblMetazoa"/>
        </authorList>
    </citation>
    <scope>IDENTIFICATION</scope>
</reference>
<evidence type="ECO:0000256" key="6">
    <source>
        <dbReference type="ARBA" id="ARBA00023180"/>
    </source>
</evidence>
<protein>
    <recommendedName>
        <fullName evidence="8">Sulfatase N-terminal domain-containing protein</fullName>
    </recommendedName>
</protein>
<dbReference type="GeneID" id="136798582"/>
<keyword evidence="10" id="KW-1185">Reference proteome</keyword>
<dbReference type="EnsemblMetazoa" id="CLYHEMT021717.1">
    <property type="protein sequence ID" value="CLYHEMP021717.1"/>
    <property type="gene ID" value="CLYHEMG021717"/>
</dbReference>
<dbReference type="InterPro" id="IPR024607">
    <property type="entry name" value="Sulfatase_CS"/>
</dbReference>
<evidence type="ECO:0000313" key="10">
    <source>
        <dbReference type="Proteomes" id="UP000594262"/>
    </source>
</evidence>
<feature type="chain" id="PRO_5029884861" description="Sulfatase N-terminal domain-containing protein" evidence="7">
    <location>
        <begin position="21"/>
        <end position="567"/>
    </location>
</feature>
<feature type="domain" description="Sulfatase N-terminal" evidence="8">
    <location>
        <begin position="24"/>
        <end position="349"/>
    </location>
</feature>
<feature type="signal peptide" evidence="7">
    <location>
        <begin position="1"/>
        <end position="20"/>
    </location>
</feature>
<dbReference type="Gene3D" id="3.30.1120.10">
    <property type="match status" value="1"/>
</dbReference>
<dbReference type="OrthoDB" id="103349at2759"/>
<evidence type="ECO:0000313" key="9">
    <source>
        <dbReference type="EnsemblMetazoa" id="CLYHEMP021717.1"/>
    </source>
</evidence>
<keyword evidence="3" id="KW-0479">Metal-binding</keyword>
<dbReference type="PROSITE" id="PS00149">
    <property type="entry name" value="SULFATASE_2"/>
    <property type="match status" value="1"/>
</dbReference>
<keyword evidence="4" id="KW-0378">Hydrolase</keyword>
<evidence type="ECO:0000256" key="7">
    <source>
        <dbReference type="SAM" id="SignalP"/>
    </source>
</evidence>
<dbReference type="InterPro" id="IPR047115">
    <property type="entry name" value="ARSB"/>
</dbReference>
<dbReference type="Pfam" id="PF00884">
    <property type="entry name" value="Sulfatase"/>
    <property type="match status" value="1"/>
</dbReference>
<evidence type="ECO:0000256" key="3">
    <source>
        <dbReference type="ARBA" id="ARBA00022723"/>
    </source>
</evidence>
<evidence type="ECO:0000259" key="8">
    <source>
        <dbReference type="Pfam" id="PF00884"/>
    </source>
</evidence>
<dbReference type="RefSeq" id="XP_066911317.1">
    <property type="nucleotide sequence ID" value="XM_067055216.1"/>
</dbReference>
<dbReference type="CDD" id="cd16029">
    <property type="entry name" value="4-S"/>
    <property type="match status" value="1"/>
</dbReference>
<accession>A0A7M5XDV2</accession>
<dbReference type="PANTHER" id="PTHR10342">
    <property type="entry name" value="ARYLSULFATASE"/>
    <property type="match status" value="1"/>
</dbReference>
<evidence type="ECO:0000256" key="1">
    <source>
        <dbReference type="ARBA" id="ARBA00001913"/>
    </source>
</evidence>
<evidence type="ECO:0000256" key="2">
    <source>
        <dbReference type="ARBA" id="ARBA00008779"/>
    </source>
</evidence>
<dbReference type="Gene3D" id="3.40.720.10">
    <property type="entry name" value="Alkaline Phosphatase, subunit A"/>
    <property type="match status" value="1"/>
</dbReference>
<sequence length="567" mass="65293">MMKYHFAVCLFLFMVNCIMGSKHPNIIMIVADDLGFNDVSFHGCPQIPTPNLDLLANKGIILNNYYVLPNCSPTRSALLTGRYPINTGMQSGTIYGANAWGVGLKEKLLPQYLKKAGYKTHAVGKWHLGFAYKEYTPTHRGFDTFFGFYGGQGDYWDHSFASNGYWGLDLHRDTPERSEPVWDQWGNYSSKMFSIEAVDRIKEHNKKDPLFMYLSYQGVHSANLIEDPLQAPQKWINKFRHIKNQGRRKYAAMVAAMDDGIGKVYRVLKRRNMLDNSIIIFTSDNGGPANGLNMNWATNFPLRGAKTTVFEGGVRAAGFVYSPLLKDSRVSNDLMHATDWLPTLLNLIGEKDQLRNKKLDGFNMWKTFQRNEASPRTEVLINIDPLVYKNAALRIGDWKIVNQSRFYDGWYQPPGLKRMQKKHIAKQQIKSNLAVPNLSSFWVGKAEARIKCGPIPKNIPHCGGKRYKPCLFNLKDDPCEYRDLSETFPIIYEIMLRRLGEYRKKMAKPRMVTFRDPKANPKKWKGVWTPWKIHPSQKKREKEQNQGSLLNLFGRFPYSLTCQFERK</sequence>